<evidence type="ECO:0000259" key="1">
    <source>
        <dbReference type="Pfam" id="PF24696"/>
    </source>
</evidence>
<keyword evidence="3" id="KW-1185">Reference proteome</keyword>
<evidence type="ECO:0000313" key="3">
    <source>
        <dbReference type="Proteomes" id="UP001059934"/>
    </source>
</evidence>
<protein>
    <recommendedName>
        <fullName evidence="1">UGSC-like domain-containing protein</fullName>
    </recommendedName>
</protein>
<dbReference type="Pfam" id="PF24696">
    <property type="entry name" value="UGSC"/>
    <property type="match status" value="1"/>
</dbReference>
<sequence>MTEKTNTLDALTLPIAQLISCGDISCELLVDPIPRPAPEPITVTLKPKQQRVVLIDHHKPNSMTILKLTQTILRQRGVEVNEEILVKDDASRPMTAAMLDSLSQEGGLVLCGISD</sequence>
<evidence type="ECO:0000313" key="2">
    <source>
        <dbReference type="EMBL" id="UVW35834.1"/>
    </source>
</evidence>
<dbReference type="Proteomes" id="UP001059934">
    <property type="component" value="Chromosome"/>
</dbReference>
<name>A0ABY5TUH8_9GAMM</name>
<accession>A0ABY5TUH8</accession>
<reference evidence="2" key="1">
    <citation type="submission" date="2022-08" db="EMBL/GenBank/DDBJ databases">
        <title>Catabolic pathway analysis in culturable SAR92 clade bacteria reveals their overlooked roles in DMSP degradation in coastal seas.</title>
        <authorList>
            <person name="He X."/>
            <person name="Zhang X."/>
            <person name="Zhang Y."/>
        </authorList>
    </citation>
    <scope>NUCLEOTIDE SEQUENCE</scope>
    <source>
        <strain evidence="2">H455</strain>
    </source>
</reference>
<dbReference type="EMBL" id="CP103416">
    <property type="protein sequence ID" value="UVW35834.1"/>
    <property type="molecule type" value="Genomic_DNA"/>
</dbReference>
<feature type="domain" description="UGSC-like" evidence="1">
    <location>
        <begin position="46"/>
        <end position="115"/>
    </location>
</feature>
<organism evidence="2 3">
    <name type="scientific">SAR92 clade bacterium H455</name>
    <dbReference type="NCBI Taxonomy" id="2974818"/>
    <lineage>
        <taxon>Bacteria</taxon>
        <taxon>Pseudomonadati</taxon>
        <taxon>Pseudomonadota</taxon>
        <taxon>Gammaproteobacteria</taxon>
        <taxon>Cellvibrionales</taxon>
        <taxon>Porticoccaceae</taxon>
        <taxon>SAR92 clade</taxon>
    </lineage>
</organism>
<gene>
    <name evidence="2" type="ORF">NYF23_04290</name>
</gene>
<dbReference type="InterPro" id="IPR057767">
    <property type="entry name" value="UGSC-like_dom"/>
</dbReference>
<proteinExistence type="predicted"/>